<keyword evidence="3" id="KW-1185">Reference proteome</keyword>
<comment type="caution">
    <text evidence="2">The sequence shown here is derived from an EMBL/GenBank/DDBJ whole genome shotgun (WGS) entry which is preliminary data.</text>
</comment>
<reference evidence="2" key="1">
    <citation type="journal article" date="2021" name="mSystems">
        <title>Bacteria and Archaea Synergistically Convert Glycine Betaine to Biogenic Methane in the Formosa Cold Seep of the South China Sea.</title>
        <authorList>
            <person name="Li L."/>
            <person name="Zhang W."/>
            <person name="Zhang S."/>
            <person name="Song L."/>
            <person name="Sun Q."/>
            <person name="Zhang H."/>
            <person name="Xiang H."/>
            <person name="Dong X."/>
        </authorList>
    </citation>
    <scope>NUCLEOTIDE SEQUENCE</scope>
    <source>
        <strain evidence="2">ZWT</strain>
    </source>
</reference>
<dbReference type="InterPro" id="IPR023908">
    <property type="entry name" value="xxxLxxG_rpt"/>
</dbReference>
<organism evidence="2 3">
    <name type="scientific">Oceanirhabdus seepicola</name>
    <dbReference type="NCBI Taxonomy" id="2828781"/>
    <lineage>
        <taxon>Bacteria</taxon>
        <taxon>Bacillati</taxon>
        <taxon>Bacillota</taxon>
        <taxon>Clostridia</taxon>
        <taxon>Eubacteriales</taxon>
        <taxon>Clostridiaceae</taxon>
        <taxon>Oceanirhabdus</taxon>
    </lineage>
</organism>
<evidence type="ECO:0000313" key="2">
    <source>
        <dbReference type="EMBL" id="MCM1988203.1"/>
    </source>
</evidence>
<dbReference type="AlphaFoldDB" id="A0A9J6NVB4"/>
<feature type="signal peptide" evidence="1">
    <location>
        <begin position="1"/>
        <end position="27"/>
    </location>
</feature>
<sequence length="549" mass="60703">MKFKSNKITCIIMSTIILFSNVISVQAENTSLKINKDETVYTTLNHDGSVQNINLVNRLFNIEDTTTIDFGTYLEVNPLRKAELLEISNNKIIWDTSDYISNDFYYEGIIEKELPIIVDINYFFNGDKVEASQLAGKTGEIKITFNVNQNPECDEAYKDIFMTQIQLMLDLDSTKILSSVNSVNTVTGKYSTLAYTVLPNEDKTFELVLDSKNFELQPINIALVSTEMNLESLDELIDGLDDMKDGMTELTDGTKKLQNGMVDLVSGVDDLNNGVEELSNGASDLSSGMGDYENGLLEFKTGIDSIASGVTDTTNGLNNINEQSSMLEDGYTKLYSGLEELVDGHAQLTLIANNLLNSDDPNLQALAEGIISENKALEELTIGFEMSNQGLNAYTTGLNNLTSGINSLNEGMSALPSGMEGLVTGYGKLYDGYKSINKGLFETKNGINEMYNKIDTLPSDVTKLVDGQEKIADGVGELNEKLSESLLDTDNKKVLSFADSNIAIHSLQFMMKTPDIKIENSLNDSSNDIREDDKPWYENIWNKLTALFH</sequence>
<dbReference type="EMBL" id="JAGSOJ010000001">
    <property type="protein sequence ID" value="MCM1988203.1"/>
    <property type="molecule type" value="Genomic_DNA"/>
</dbReference>
<dbReference type="RefSeq" id="WP_250857062.1">
    <property type="nucleotide sequence ID" value="NZ_JAGSOJ010000001.1"/>
</dbReference>
<gene>
    <name evidence="2" type="ORF">KDK92_00510</name>
</gene>
<evidence type="ECO:0000313" key="3">
    <source>
        <dbReference type="Proteomes" id="UP001056429"/>
    </source>
</evidence>
<evidence type="ECO:0000256" key="1">
    <source>
        <dbReference type="SAM" id="SignalP"/>
    </source>
</evidence>
<reference evidence="2" key="2">
    <citation type="submission" date="2021-04" db="EMBL/GenBank/DDBJ databases">
        <authorList>
            <person name="Dong X."/>
        </authorList>
    </citation>
    <scope>NUCLEOTIDE SEQUENCE</scope>
    <source>
        <strain evidence="2">ZWT</strain>
    </source>
</reference>
<evidence type="ECO:0008006" key="4">
    <source>
        <dbReference type="Google" id="ProtNLM"/>
    </source>
</evidence>
<feature type="chain" id="PRO_5039934157" description="X-X-X-Leu-X-X-Gly heptad repeat-containing protein" evidence="1">
    <location>
        <begin position="28"/>
        <end position="549"/>
    </location>
</feature>
<protein>
    <recommendedName>
        <fullName evidence="4">X-X-X-Leu-X-X-Gly heptad repeat-containing protein</fullName>
    </recommendedName>
</protein>
<keyword evidence="1" id="KW-0732">Signal</keyword>
<proteinExistence type="predicted"/>
<dbReference type="Proteomes" id="UP001056429">
    <property type="component" value="Unassembled WGS sequence"/>
</dbReference>
<dbReference type="Gene3D" id="1.10.287.950">
    <property type="entry name" value="Methyl-accepting chemotaxis protein"/>
    <property type="match status" value="1"/>
</dbReference>
<dbReference type="NCBIfam" id="TIGR03057">
    <property type="entry name" value="xxxLxxG_by_4"/>
    <property type="match status" value="2"/>
</dbReference>
<name>A0A9J6NVB4_9CLOT</name>
<accession>A0A9J6NVB4</accession>